<dbReference type="KEGG" id="bgh:BDBG_17979"/>
<organism evidence="2 3">
    <name type="scientific">Blastomyces gilchristii (strain SLH14081)</name>
    <name type="common">Blastomyces dermatitidis</name>
    <dbReference type="NCBI Taxonomy" id="559298"/>
    <lineage>
        <taxon>Eukaryota</taxon>
        <taxon>Fungi</taxon>
        <taxon>Dikarya</taxon>
        <taxon>Ascomycota</taxon>
        <taxon>Pezizomycotina</taxon>
        <taxon>Eurotiomycetes</taxon>
        <taxon>Eurotiomycetidae</taxon>
        <taxon>Onygenales</taxon>
        <taxon>Ajellomycetaceae</taxon>
        <taxon>Blastomyces</taxon>
    </lineage>
</organism>
<dbReference type="AlphaFoldDB" id="A0A179V1E7"/>
<dbReference type="EMBL" id="GG657484">
    <property type="protein sequence ID" value="OAT14166.1"/>
    <property type="molecule type" value="Genomic_DNA"/>
</dbReference>
<proteinExistence type="predicted"/>
<keyword evidence="3" id="KW-1185">Reference proteome</keyword>
<accession>A0A179V1E7</accession>
<evidence type="ECO:0000256" key="1">
    <source>
        <dbReference type="SAM" id="MobiDB-lite"/>
    </source>
</evidence>
<evidence type="ECO:0000313" key="2">
    <source>
        <dbReference type="EMBL" id="OAT14166.1"/>
    </source>
</evidence>
<feature type="region of interest" description="Disordered" evidence="1">
    <location>
        <begin position="154"/>
        <end position="180"/>
    </location>
</feature>
<feature type="compositionally biased region" description="Polar residues" evidence="1">
    <location>
        <begin position="166"/>
        <end position="180"/>
    </location>
</feature>
<feature type="compositionally biased region" description="Pro residues" evidence="1">
    <location>
        <begin position="154"/>
        <end position="165"/>
    </location>
</feature>
<reference evidence="3" key="1">
    <citation type="journal article" date="2015" name="PLoS Genet.">
        <title>The dynamic genome and transcriptome of the human fungal pathogen Blastomyces and close relative Emmonsia.</title>
        <authorList>
            <person name="Munoz J.F."/>
            <person name="Gauthier G.M."/>
            <person name="Desjardins C.A."/>
            <person name="Gallo J.E."/>
            <person name="Holder J."/>
            <person name="Sullivan T.D."/>
            <person name="Marty A.J."/>
            <person name="Carmen J.C."/>
            <person name="Chen Z."/>
            <person name="Ding L."/>
            <person name="Gujja S."/>
            <person name="Magrini V."/>
            <person name="Misas E."/>
            <person name="Mitreva M."/>
            <person name="Priest M."/>
            <person name="Saif S."/>
            <person name="Whiston E.A."/>
            <person name="Young S."/>
            <person name="Zeng Q."/>
            <person name="Goldman W.E."/>
            <person name="Mardis E.R."/>
            <person name="Taylor J.W."/>
            <person name="McEwen J.G."/>
            <person name="Clay O.K."/>
            <person name="Klein B.S."/>
            <person name="Cuomo C.A."/>
        </authorList>
    </citation>
    <scope>NUCLEOTIDE SEQUENCE [LARGE SCALE GENOMIC DNA]</scope>
    <source>
        <strain evidence="3">SLH14081</strain>
    </source>
</reference>
<dbReference type="OrthoDB" id="10587374at2759"/>
<sequence>MQGASFWLPVLVDTEITRQPRLMVTNHGVAAWLETAWPWWDFGQACGPCGSCGHYHSCLRTVKGLVFLNQMNEVILPPGGCFSGFRQAQSVLLKGALVRSTQSNGCEQSLLPLVTFTSRFFFLRSAISLNCQGPMNGKKMSTGSMSCCSTFPLGPPDTPARPSPPEQNRQMEANLSLEQH</sequence>
<dbReference type="Proteomes" id="UP000002038">
    <property type="component" value="Unassembled WGS sequence"/>
</dbReference>
<evidence type="ECO:0000313" key="3">
    <source>
        <dbReference type="Proteomes" id="UP000002038"/>
    </source>
</evidence>
<dbReference type="GeneID" id="42529489"/>
<dbReference type="RefSeq" id="XP_031581300.1">
    <property type="nucleotide sequence ID" value="XM_031725586.1"/>
</dbReference>
<gene>
    <name evidence="2" type="ORF">BDBG_17979</name>
</gene>
<protein>
    <submittedName>
        <fullName evidence="2">Uncharacterized protein</fullName>
    </submittedName>
</protein>
<name>A0A179V1E7_BLAGS</name>
<dbReference type="VEuPathDB" id="FungiDB:BDBG_17979"/>